<evidence type="ECO:0000256" key="3">
    <source>
        <dbReference type="ARBA" id="ARBA00023163"/>
    </source>
</evidence>
<feature type="region of interest" description="Disordered" evidence="5">
    <location>
        <begin position="165"/>
        <end position="184"/>
    </location>
</feature>
<gene>
    <name evidence="7" type="ORF">EVJ58_g4407</name>
</gene>
<reference evidence="7 8" key="1">
    <citation type="submission" date="2019-01" db="EMBL/GenBank/DDBJ databases">
        <title>Genome sequencing of the rare red list fungi Fomitopsis rosea.</title>
        <authorList>
            <person name="Buettner E."/>
            <person name="Kellner H."/>
        </authorList>
    </citation>
    <scope>NUCLEOTIDE SEQUENCE [LARGE SCALE GENOMIC DNA]</scope>
    <source>
        <strain evidence="7 8">DSM 105464</strain>
    </source>
</reference>
<feature type="region of interest" description="Disordered" evidence="5">
    <location>
        <begin position="313"/>
        <end position="370"/>
    </location>
</feature>
<feature type="domain" description="Velvet" evidence="6">
    <location>
        <begin position="4"/>
        <end position="302"/>
    </location>
</feature>
<dbReference type="AlphaFoldDB" id="A0A4Y9YHJ6"/>
<dbReference type="PROSITE" id="PS51821">
    <property type="entry name" value="VELVET"/>
    <property type="match status" value="1"/>
</dbReference>
<dbReference type="Proteomes" id="UP000298390">
    <property type="component" value="Unassembled WGS sequence"/>
</dbReference>
<feature type="compositionally biased region" description="Basic and acidic residues" evidence="5">
    <location>
        <begin position="327"/>
        <end position="341"/>
    </location>
</feature>
<evidence type="ECO:0000313" key="8">
    <source>
        <dbReference type="Proteomes" id="UP000298390"/>
    </source>
</evidence>
<evidence type="ECO:0000256" key="1">
    <source>
        <dbReference type="ARBA" id="ARBA00004123"/>
    </source>
</evidence>
<organism evidence="7 8">
    <name type="scientific">Rhodofomes roseus</name>
    <dbReference type="NCBI Taxonomy" id="34475"/>
    <lineage>
        <taxon>Eukaryota</taxon>
        <taxon>Fungi</taxon>
        <taxon>Dikarya</taxon>
        <taxon>Basidiomycota</taxon>
        <taxon>Agaricomycotina</taxon>
        <taxon>Agaricomycetes</taxon>
        <taxon>Polyporales</taxon>
        <taxon>Rhodofomes</taxon>
    </lineage>
</organism>
<protein>
    <recommendedName>
        <fullName evidence="6">Velvet domain-containing protein</fullName>
    </recommendedName>
</protein>
<keyword evidence="3" id="KW-0804">Transcription</keyword>
<evidence type="ECO:0000313" key="7">
    <source>
        <dbReference type="EMBL" id="TFY61602.1"/>
    </source>
</evidence>
<dbReference type="InterPro" id="IPR021740">
    <property type="entry name" value="Velvet"/>
</dbReference>
<comment type="caution">
    <text evidence="7">The sequence shown here is derived from an EMBL/GenBank/DDBJ whole genome shotgun (WGS) entry which is preliminary data.</text>
</comment>
<keyword evidence="4" id="KW-0539">Nucleus</keyword>
<dbReference type="PANTHER" id="PTHR33572:SF3">
    <property type="entry name" value="VELVET COMPLEX SUBUNIT B"/>
    <property type="match status" value="1"/>
</dbReference>
<keyword evidence="2" id="KW-0805">Transcription regulation</keyword>
<comment type="subcellular location">
    <subcellularLocation>
        <location evidence="1">Nucleus</location>
    </subcellularLocation>
</comment>
<dbReference type="Pfam" id="PF11754">
    <property type="entry name" value="Velvet"/>
    <property type="match status" value="1"/>
</dbReference>
<name>A0A4Y9YHJ6_9APHY</name>
<proteinExistence type="predicted"/>
<feature type="non-terminal residue" evidence="7">
    <location>
        <position position="1"/>
    </location>
</feature>
<dbReference type="InterPro" id="IPR037525">
    <property type="entry name" value="Velvet_dom"/>
</dbReference>
<dbReference type="STRING" id="34475.A0A4Y9YHJ6"/>
<dbReference type="EMBL" id="SEKV01000201">
    <property type="protein sequence ID" value="TFY61602.1"/>
    <property type="molecule type" value="Genomic_DNA"/>
</dbReference>
<dbReference type="InterPro" id="IPR038491">
    <property type="entry name" value="Velvet_dom_sf"/>
</dbReference>
<feature type="compositionally biased region" description="Low complexity" evidence="5">
    <location>
        <begin position="167"/>
        <end position="179"/>
    </location>
</feature>
<evidence type="ECO:0000256" key="5">
    <source>
        <dbReference type="SAM" id="MobiDB-lite"/>
    </source>
</evidence>
<evidence type="ECO:0000259" key="6">
    <source>
        <dbReference type="PROSITE" id="PS51821"/>
    </source>
</evidence>
<sequence>PFAGRYIRAQLVELQKPDLGRKLGLSLTAAKSAYFDSHPAAQVHDAHTSAQWEEELVNLSCARFVCLRDLFTHSDVCPSSVHSEVENYGFICHVDLFPMPMASAGDSPRTRRLSNQSYERLAIPEHAGSSPLTSLPLTTSPSGSIPFVQAERMYATNQQREVYRGDSGMSSSASMSNSSLQDGPPDTVATYMNGLPVPESRRCTHFVVGTTFSASSCIEYQRVMQLLFIFPDLAVKEDGDYFLRYRAFNTLYNVAGSTPIQILAECVGGPFRVYSTKDFPGLRASTELTKVCPPLYARAPLFTPHIANFGLRINSREHERKRRKSSHAAERSSIQRRELRPAHAGPSSYTTDTAPHTGVYGSRRGRGSTF</sequence>
<evidence type="ECO:0000256" key="2">
    <source>
        <dbReference type="ARBA" id="ARBA00023015"/>
    </source>
</evidence>
<dbReference type="GO" id="GO:0005634">
    <property type="term" value="C:nucleus"/>
    <property type="evidence" value="ECO:0007669"/>
    <property type="project" value="UniProtKB-SubCell"/>
</dbReference>
<accession>A0A4Y9YHJ6</accession>
<dbReference type="Gene3D" id="2.60.40.3960">
    <property type="entry name" value="Velvet domain"/>
    <property type="match status" value="1"/>
</dbReference>
<evidence type="ECO:0000256" key="4">
    <source>
        <dbReference type="ARBA" id="ARBA00023242"/>
    </source>
</evidence>
<dbReference type="PANTHER" id="PTHR33572">
    <property type="entry name" value="SPORE DEVELOPMENT REGULATOR VOSA"/>
    <property type="match status" value="1"/>
</dbReference>